<evidence type="ECO:0000313" key="15">
    <source>
        <dbReference type="Proteomes" id="UP000233731"/>
    </source>
</evidence>
<dbReference type="PANTHER" id="PTHR24220">
    <property type="entry name" value="IMPORT ATP-BINDING PROTEIN"/>
    <property type="match status" value="1"/>
</dbReference>
<dbReference type="GO" id="GO:0022857">
    <property type="term" value="F:transmembrane transporter activity"/>
    <property type="evidence" value="ECO:0007669"/>
    <property type="project" value="TreeGrafter"/>
</dbReference>
<evidence type="ECO:0000256" key="9">
    <source>
        <dbReference type="ARBA" id="ARBA00054718"/>
    </source>
</evidence>
<feature type="compositionally biased region" description="Basic and acidic residues" evidence="12">
    <location>
        <begin position="441"/>
        <end position="512"/>
    </location>
</feature>
<evidence type="ECO:0000256" key="1">
    <source>
        <dbReference type="ARBA" id="ARBA00005417"/>
    </source>
</evidence>
<dbReference type="Pfam" id="PF00005">
    <property type="entry name" value="ABC_tran"/>
    <property type="match status" value="1"/>
</dbReference>
<keyword evidence="8 11" id="KW-0131">Cell cycle</keyword>
<evidence type="ECO:0000256" key="12">
    <source>
        <dbReference type="SAM" id="MobiDB-lite"/>
    </source>
</evidence>
<evidence type="ECO:0000256" key="3">
    <source>
        <dbReference type="ARBA" id="ARBA00022475"/>
    </source>
</evidence>
<feature type="compositionally biased region" description="Basic and acidic residues" evidence="12">
    <location>
        <begin position="392"/>
        <end position="407"/>
    </location>
</feature>
<feature type="compositionally biased region" description="Basic and acidic residues" evidence="12">
    <location>
        <begin position="359"/>
        <end position="372"/>
    </location>
</feature>
<dbReference type="AlphaFoldDB" id="A0A2N3RAW0"/>
<evidence type="ECO:0000256" key="4">
    <source>
        <dbReference type="ARBA" id="ARBA00022618"/>
    </source>
</evidence>
<accession>A0A2N3RAW0</accession>
<comment type="subcellular location">
    <subcellularLocation>
        <location evidence="11">Cell membrane</location>
        <topology evidence="11">Peripheral membrane protein</topology>
        <orientation evidence="11">Cytoplasmic side</orientation>
    </subcellularLocation>
</comment>
<keyword evidence="7 11" id="KW-0472">Membrane</keyword>
<organism evidence="14 15">
    <name type="scientific">Bifidobacterium asteroides</name>
    <dbReference type="NCBI Taxonomy" id="1684"/>
    <lineage>
        <taxon>Bacteria</taxon>
        <taxon>Bacillati</taxon>
        <taxon>Actinomycetota</taxon>
        <taxon>Actinomycetes</taxon>
        <taxon>Bifidobacteriales</taxon>
        <taxon>Bifidobacteriaceae</taxon>
        <taxon>Bifidobacterium</taxon>
    </lineage>
</organism>
<dbReference type="InterPro" id="IPR003439">
    <property type="entry name" value="ABC_transporter-like_ATP-bd"/>
</dbReference>
<dbReference type="PROSITE" id="PS50893">
    <property type="entry name" value="ABC_TRANSPORTER_2"/>
    <property type="match status" value="1"/>
</dbReference>
<reference evidence="14 15" key="1">
    <citation type="submission" date="2017-10" db="EMBL/GenBank/DDBJ databases">
        <title>Bifidobacterium genomics.</title>
        <authorList>
            <person name="Lugli G.A."/>
            <person name="Milani C."/>
            <person name="Mancabelli L."/>
        </authorList>
    </citation>
    <scope>NUCLEOTIDE SEQUENCE [LARGE SCALE GENOMIC DNA]</scope>
    <source>
        <strain evidence="14 15">1460B</strain>
    </source>
</reference>
<dbReference type="InterPro" id="IPR017871">
    <property type="entry name" value="ABC_transporter-like_CS"/>
</dbReference>
<dbReference type="InterPro" id="IPR015854">
    <property type="entry name" value="ABC_transpr_LolD-like"/>
</dbReference>
<evidence type="ECO:0000256" key="6">
    <source>
        <dbReference type="ARBA" id="ARBA00022840"/>
    </source>
</evidence>
<dbReference type="GO" id="GO:0005886">
    <property type="term" value="C:plasma membrane"/>
    <property type="evidence" value="ECO:0007669"/>
    <property type="project" value="UniProtKB-SubCell"/>
</dbReference>
<dbReference type="PROSITE" id="PS00211">
    <property type="entry name" value="ABC_TRANSPORTER_1"/>
    <property type="match status" value="1"/>
</dbReference>
<evidence type="ECO:0000256" key="7">
    <source>
        <dbReference type="ARBA" id="ARBA00023136"/>
    </source>
</evidence>
<dbReference type="Gene3D" id="3.40.50.300">
    <property type="entry name" value="P-loop containing nucleotide triphosphate hydrolases"/>
    <property type="match status" value="1"/>
</dbReference>
<keyword evidence="6 11" id="KW-0067">ATP-binding</keyword>
<feature type="compositionally biased region" description="Polar residues" evidence="12">
    <location>
        <begin position="378"/>
        <end position="391"/>
    </location>
</feature>
<comment type="similarity">
    <text evidence="1 11">Belongs to the ABC transporter superfamily.</text>
</comment>
<dbReference type="NCBIfam" id="TIGR02673">
    <property type="entry name" value="FtsE"/>
    <property type="match status" value="1"/>
</dbReference>
<evidence type="ECO:0000313" key="14">
    <source>
        <dbReference type="EMBL" id="PKV09620.1"/>
    </source>
</evidence>
<dbReference type="GO" id="GO:0051301">
    <property type="term" value="P:cell division"/>
    <property type="evidence" value="ECO:0007669"/>
    <property type="project" value="UniProtKB-UniRule"/>
</dbReference>
<dbReference type="GO" id="GO:0005524">
    <property type="term" value="F:ATP binding"/>
    <property type="evidence" value="ECO:0007669"/>
    <property type="project" value="UniProtKB-UniRule"/>
</dbReference>
<keyword evidence="3 11" id="KW-1003">Cell membrane</keyword>
<feature type="compositionally biased region" description="Acidic residues" evidence="12">
    <location>
        <begin position="557"/>
        <end position="567"/>
    </location>
</feature>
<feature type="domain" description="ABC transporter" evidence="13">
    <location>
        <begin position="4"/>
        <end position="240"/>
    </location>
</feature>
<keyword evidence="4 11" id="KW-0132">Cell division</keyword>
<proteinExistence type="inferred from homology"/>
<feature type="compositionally biased region" description="Low complexity" evidence="12">
    <location>
        <begin position="536"/>
        <end position="549"/>
    </location>
</feature>
<dbReference type="SMART" id="SM00382">
    <property type="entry name" value="AAA"/>
    <property type="match status" value="1"/>
</dbReference>
<protein>
    <recommendedName>
        <fullName evidence="2 11">Cell division ATP-binding protein FtsE</fullName>
    </recommendedName>
</protein>
<evidence type="ECO:0000256" key="11">
    <source>
        <dbReference type="RuleBase" id="RU365094"/>
    </source>
</evidence>
<name>A0A2N3RAW0_9BIFI</name>
<dbReference type="Proteomes" id="UP000233731">
    <property type="component" value="Unassembled WGS sequence"/>
</dbReference>
<dbReference type="GO" id="GO:0016887">
    <property type="term" value="F:ATP hydrolysis activity"/>
    <property type="evidence" value="ECO:0007669"/>
    <property type="project" value="InterPro"/>
</dbReference>
<evidence type="ECO:0000256" key="5">
    <source>
        <dbReference type="ARBA" id="ARBA00022741"/>
    </source>
</evidence>
<comment type="subunit">
    <text evidence="10 11">Homodimer. Forms a membrane-associated complex with FtsX.</text>
</comment>
<keyword evidence="5 11" id="KW-0547">Nucleotide-binding</keyword>
<dbReference type="EMBL" id="PCHJ01000015">
    <property type="protein sequence ID" value="PKV09620.1"/>
    <property type="molecule type" value="Genomic_DNA"/>
</dbReference>
<sequence length="610" mass="65622">MALISLKDVTKIYPKGSRPALDDISLDVDRGDFVFLVGASGSGKTTLLRLLLREEEATEGEIRVAGNDLRRLRNREIPGYRRSIGFVFQDYKLLNNKTVWQNVAFTLEVIGARRSTIKTLVPQVLKTVGLTGKEQNYPHELSGGEAQRVALARAYVNNPEILLADEPTGNLDPTTSLGIMEVLDAINRTGTTVVMATHNEEIVNSMRKRVVELHTGRIMRDEAHGSYDSSRFFPDAEVAARSHHAIGDPADGDALDRAREVGVGGRRPVQVVVQDGNSSATEPIADGTQGAKQVVQAAAQAVDQGQYGDEGIARLAKSMHSGRTGRYGQVFTSVEDTLTWGKGLGSLESAQEDASAGQPDRKADSDSDERFRRPVPVSQGSPDRPSQSSEGPSDKDQGKAGTDRAESGNRPQAEPAASRKSRKSAPGSDVAGPKSTAESGSQDRRPEDSSSHEQDRKPGSGRKDLAHDDHHHDRDHGGSKTDGKVKDRQPLKESSAEAADRKQQFKRPDQSPRPDVSSPAEPTGKSGQATVRMKQDAAQSSKQASGKSGTSKKDSTSEIDQDVESYDAESIGAPPAPPAPPEAPKAAKKSQQKSGALDRDQHHDKKKAAR</sequence>
<feature type="region of interest" description="Disordered" evidence="12">
    <location>
        <begin position="349"/>
        <end position="610"/>
    </location>
</feature>
<dbReference type="InterPro" id="IPR027417">
    <property type="entry name" value="P-loop_NTPase"/>
</dbReference>
<comment type="function">
    <text evidence="9">Part of the ABC transporter FtsEX involved in cellular division. Has ATPase activity.</text>
</comment>
<feature type="compositionally biased region" description="Pro residues" evidence="12">
    <location>
        <begin position="574"/>
        <end position="583"/>
    </location>
</feature>
<gene>
    <name evidence="11" type="primary">ftsE</name>
    <name evidence="14" type="ORF">CQR44_1155</name>
</gene>
<evidence type="ECO:0000256" key="8">
    <source>
        <dbReference type="ARBA" id="ARBA00023306"/>
    </source>
</evidence>
<dbReference type="FunFam" id="3.40.50.300:FF:000056">
    <property type="entry name" value="Cell division ATP-binding protein FtsE"/>
    <property type="match status" value="1"/>
</dbReference>
<dbReference type="InterPro" id="IPR003593">
    <property type="entry name" value="AAA+_ATPase"/>
</dbReference>
<comment type="caution">
    <text evidence="14">The sequence shown here is derived from an EMBL/GenBank/DDBJ whole genome shotgun (WGS) entry which is preliminary data.</text>
</comment>
<evidence type="ECO:0000256" key="10">
    <source>
        <dbReference type="ARBA" id="ARBA00063837"/>
    </source>
</evidence>
<evidence type="ECO:0000256" key="2">
    <source>
        <dbReference type="ARBA" id="ARBA00020019"/>
    </source>
</evidence>
<dbReference type="InterPro" id="IPR005286">
    <property type="entry name" value="Cell_div_FtsE"/>
</dbReference>
<dbReference type="PANTHER" id="PTHR24220:SF470">
    <property type="entry name" value="CELL DIVISION ATP-BINDING PROTEIN FTSE"/>
    <property type="match status" value="1"/>
</dbReference>
<dbReference type="SUPFAM" id="SSF52540">
    <property type="entry name" value="P-loop containing nucleoside triphosphate hydrolases"/>
    <property type="match status" value="1"/>
</dbReference>
<evidence type="ECO:0000259" key="13">
    <source>
        <dbReference type="PROSITE" id="PS50893"/>
    </source>
</evidence>